<evidence type="ECO:0000256" key="21">
    <source>
        <dbReference type="ARBA" id="ARBA00048494"/>
    </source>
</evidence>
<feature type="region of interest" description="Disordered" evidence="22">
    <location>
        <begin position="379"/>
        <end position="410"/>
    </location>
</feature>
<dbReference type="Pfam" id="PF01522">
    <property type="entry name" value="Polysacc_deac_1"/>
    <property type="match status" value="1"/>
</dbReference>
<dbReference type="InterPro" id="IPR050248">
    <property type="entry name" value="Polysacc_deacetylase_ArnD"/>
</dbReference>
<evidence type="ECO:0000256" key="23">
    <source>
        <dbReference type="SAM" id="Phobius"/>
    </source>
</evidence>
<evidence type="ECO:0000256" key="15">
    <source>
        <dbReference type="ARBA" id="ARBA00023277"/>
    </source>
</evidence>
<dbReference type="InParanoid" id="A0A067MF34"/>
<dbReference type="FunFam" id="3.20.20.370:FF:000004">
    <property type="entry name" value="Related to Chitin deacetylase"/>
    <property type="match status" value="1"/>
</dbReference>
<feature type="domain" description="NodB homology" evidence="25">
    <location>
        <begin position="170"/>
        <end position="362"/>
    </location>
</feature>
<keyword evidence="23" id="KW-1133">Transmembrane helix</keyword>
<dbReference type="PANTHER" id="PTHR10587:SF133">
    <property type="entry name" value="CHITIN DEACETYLASE 1-RELATED"/>
    <property type="match status" value="1"/>
</dbReference>
<dbReference type="GO" id="GO:0098552">
    <property type="term" value="C:side of membrane"/>
    <property type="evidence" value="ECO:0007669"/>
    <property type="project" value="UniProtKB-KW"/>
</dbReference>
<comment type="subcellular location">
    <subcellularLocation>
        <location evidence="3">Cell membrane</location>
        <topology evidence="3">Lipid-anchor</topology>
        <topology evidence="3">GPI-anchor</topology>
    </subcellularLocation>
    <subcellularLocation>
        <location evidence="2">Secreted</location>
        <location evidence="2">Cell wall</location>
    </subcellularLocation>
</comment>
<dbReference type="Gene3D" id="3.20.20.370">
    <property type="entry name" value="Glycoside hydrolase/deacetylase"/>
    <property type="match status" value="1"/>
</dbReference>
<keyword evidence="16" id="KW-0170">Cobalt</keyword>
<dbReference type="HOGENOM" id="CLU_030200_2_0_1"/>
<evidence type="ECO:0000256" key="8">
    <source>
        <dbReference type="ARBA" id="ARBA00022622"/>
    </source>
</evidence>
<keyword evidence="13 23" id="KW-0472">Membrane</keyword>
<keyword evidence="9" id="KW-0479">Metal-binding</keyword>
<comment type="similarity">
    <text evidence="4">Belongs to the polysaccharide deacetylase family.</text>
</comment>
<dbReference type="GO" id="GO:0004099">
    <property type="term" value="F:chitin deacetylase activity"/>
    <property type="evidence" value="ECO:0007669"/>
    <property type="project" value="UniProtKB-EC"/>
</dbReference>
<gene>
    <name evidence="26" type="ORF">BOTBODRAFT_36182</name>
</gene>
<dbReference type="InterPro" id="IPR011330">
    <property type="entry name" value="Glyco_hydro/deAcase_b/a-brl"/>
</dbReference>
<feature type="chain" id="PRO_5001641336" description="chitin deacetylase" evidence="24">
    <location>
        <begin position="19"/>
        <end position="442"/>
    </location>
</feature>
<keyword evidence="15" id="KW-0119">Carbohydrate metabolism</keyword>
<dbReference type="GO" id="GO:0000272">
    <property type="term" value="P:polysaccharide catabolic process"/>
    <property type="evidence" value="ECO:0007669"/>
    <property type="project" value="UniProtKB-KW"/>
</dbReference>
<keyword evidence="6" id="KW-0134">Cell wall</keyword>
<evidence type="ECO:0000256" key="24">
    <source>
        <dbReference type="SAM" id="SignalP"/>
    </source>
</evidence>
<keyword evidence="7" id="KW-0964">Secreted</keyword>
<keyword evidence="10 24" id="KW-0732">Signal</keyword>
<dbReference type="GO" id="GO:0046872">
    <property type="term" value="F:metal ion binding"/>
    <property type="evidence" value="ECO:0007669"/>
    <property type="project" value="UniProtKB-KW"/>
</dbReference>
<dbReference type="GO" id="GO:0005886">
    <property type="term" value="C:plasma membrane"/>
    <property type="evidence" value="ECO:0007669"/>
    <property type="project" value="UniProtKB-SubCell"/>
</dbReference>
<dbReference type="GO" id="GO:0071555">
    <property type="term" value="P:cell wall organization"/>
    <property type="evidence" value="ECO:0007669"/>
    <property type="project" value="UniProtKB-KW"/>
</dbReference>
<keyword evidence="19" id="KW-0624">Polysaccharide degradation</keyword>
<evidence type="ECO:0000313" key="27">
    <source>
        <dbReference type="Proteomes" id="UP000027195"/>
    </source>
</evidence>
<protein>
    <recommendedName>
        <fullName evidence="20">chitin deacetylase</fullName>
        <ecNumber evidence="20">3.5.1.41</ecNumber>
    </recommendedName>
</protein>
<sequence>MYLSIASAALALLPFARAQSASATAPAAAPTVAPTSTFTGTYTLYATNPTAVPLSALIASPATQPTVALAQTYAAGATPSIPGAPPLPTFVLTTGTYPALDITPPTDSAFVQGWIAKVAASGITIPNIAPTVAGGCATNPAAAAAAAQNGWWTCGGHTRPTDIVTCADKMTWGLSYDDGPSPYSTDLVNYLGTQNIKSTFFIVGSRAISRPDILRAEYMAGHQLSVHTWAHPYLTTLTNEQIIAELAWTMKAIKDITGVTPNTFRPPYGDCDDRVRAIATAMGLTNIIWTSTSQGTFDTNDWHIPSGFPVAQVLSTFDSILTQAPTLNTGFIVLAHDLYQQTVDLAVGYVIPDALARNFTLKPIISCLNQPLANAYIETNNNSTNPPGKGAATLQPGASGAATPTGKSSASQSHNAAMAVVGGNAGVVGVVLAGLMGLVVGF</sequence>
<dbReference type="InterPro" id="IPR002509">
    <property type="entry name" value="NODB_dom"/>
</dbReference>
<dbReference type="GO" id="GO:0009272">
    <property type="term" value="P:fungal-type cell wall biogenesis"/>
    <property type="evidence" value="ECO:0007669"/>
    <property type="project" value="UniProtKB-ARBA"/>
</dbReference>
<organism evidence="26 27">
    <name type="scientific">Botryobasidium botryosum (strain FD-172 SS1)</name>
    <dbReference type="NCBI Taxonomy" id="930990"/>
    <lineage>
        <taxon>Eukaryota</taxon>
        <taxon>Fungi</taxon>
        <taxon>Dikarya</taxon>
        <taxon>Basidiomycota</taxon>
        <taxon>Agaricomycotina</taxon>
        <taxon>Agaricomycetes</taxon>
        <taxon>Cantharellales</taxon>
        <taxon>Botryobasidiaceae</taxon>
        <taxon>Botryobasidium</taxon>
    </lineage>
</organism>
<dbReference type="PANTHER" id="PTHR10587">
    <property type="entry name" value="GLYCOSYL TRANSFERASE-RELATED"/>
    <property type="match status" value="1"/>
</dbReference>
<accession>A0A067MF34</accession>
<evidence type="ECO:0000313" key="26">
    <source>
        <dbReference type="EMBL" id="KDQ10477.1"/>
    </source>
</evidence>
<reference evidence="27" key="1">
    <citation type="journal article" date="2014" name="Proc. Natl. Acad. Sci. U.S.A.">
        <title>Extensive sampling of basidiomycete genomes demonstrates inadequacy of the white-rot/brown-rot paradigm for wood decay fungi.</title>
        <authorList>
            <person name="Riley R."/>
            <person name="Salamov A.A."/>
            <person name="Brown D.W."/>
            <person name="Nagy L.G."/>
            <person name="Floudas D."/>
            <person name="Held B.W."/>
            <person name="Levasseur A."/>
            <person name="Lombard V."/>
            <person name="Morin E."/>
            <person name="Otillar R."/>
            <person name="Lindquist E.A."/>
            <person name="Sun H."/>
            <person name="LaButti K.M."/>
            <person name="Schmutz J."/>
            <person name="Jabbour D."/>
            <person name="Luo H."/>
            <person name="Baker S.E."/>
            <person name="Pisabarro A.G."/>
            <person name="Walton J.D."/>
            <person name="Blanchette R.A."/>
            <person name="Henrissat B."/>
            <person name="Martin F."/>
            <person name="Cullen D."/>
            <person name="Hibbett D.S."/>
            <person name="Grigoriev I.V."/>
        </authorList>
    </citation>
    <scope>NUCLEOTIDE SEQUENCE [LARGE SCALE GENOMIC DNA]</scope>
    <source>
        <strain evidence="27">FD-172 SS1</strain>
    </source>
</reference>
<evidence type="ECO:0000256" key="19">
    <source>
        <dbReference type="ARBA" id="ARBA00023326"/>
    </source>
</evidence>
<evidence type="ECO:0000256" key="11">
    <source>
        <dbReference type="ARBA" id="ARBA00022801"/>
    </source>
</evidence>
<dbReference type="PROSITE" id="PS51677">
    <property type="entry name" value="NODB"/>
    <property type="match status" value="1"/>
</dbReference>
<evidence type="ECO:0000256" key="13">
    <source>
        <dbReference type="ARBA" id="ARBA00023136"/>
    </source>
</evidence>
<evidence type="ECO:0000259" key="25">
    <source>
        <dbReference type="PROSITE" id="PS51677"/>
    </source>
</evidence>
<evidence type="ECO:0000256" key="17">
    <source>
        <dbReference type="ARBA" id="ARBA00023288"/>
    </source>
</evidence>
<proteinExistence type="inferred from homology"/>
<keyword evidence="18" id="KW-0961">Cell wall biogenesis/degradation</keyword>
<evidence type="ECO:0000256" key="20">
    <source>
        <dbReference type="ARBA" id="ARBA00024056"/>
    </source>
</evidence>
<evidence type="ECO:0000256" key="6">
    <source>
        <dbReference type="ARBA" id="ARBA00022512"/>
    </source>
</evidence>
<evidence type="ECO:0000256" key="10">
    <source>
        <dbReference type="ARBA" id="ARBA00022729"/>
    </source>
</evidence>
<evidence type="ECO:0000256" key="14">
    <source>
        <dbReference type="ARBA" id="ARBA00023180"/>
    </source>
</evidence>
<comment type="cofactor">
    <cofactor evidence="1">
        <name>Co(2+)</name>
        <dbReference type="ChEBI" id="CHEBI:48828"/>
    </cofactor>
</comment>
<evidence type="ECO:0000256" key="12">
    <source>
        <dbReference type="ARBA" id="ARBA00023024"/>
    </source>
</evidence>
<dbReference type="STRING" id="930990.A0A067MF34"/>
<feature type="transmembrane region" description="Helical" evidence="23">
    <location>
        <begin position="416"/>
        <end position="440"/>
    </location>
</feature>
<feature type="signal peptide" evidence="24">
    <location>
        <begin position="1"/>
        <end position="18"/>
    </location>
</feature>
<dbReference type="EC" id="3.5.1.41" evidence="20"/>
<dbReference type="SUPFAM" id="SSF88713">
    <property type="entry name" value="Glycoside hydrolase/deacetylase"/>
    <property type="match status" value="1"/>
</dbReference>
<evidence type="ECO:0000256" key="5">
    <source>
        <dbReference type="ARBA" id="ARBA00022475"/>
    </source>
</evidence>
<evidence type="ECO:0000256" key="3">
    <source>
        <dbReference type="ARBA" id="ARBA00004609"/>
    </source>
</evidence>
<keyword evidence="17" id="KW-0449">Lipoprotein</keyword>
<evidence type="ECO:0000256" key="18">
    <source>
        <dbReference type="ARBA" id="ARBA00023316"/>
    </source>
</evidence>
<evidence type="ECO:0000256" key="9">
    <source>
        <dbReference type="ARBA" id="ARBA00022723"/>
    </source>
</evidence>
<evidence type="ECO:0000256" key="16">
    <source>
        <dbReference type="ARBA" id="ARBA00023285"/>
    </source>
</evidence>
<evidence type="ECO:0000256" key="4">
    <source>
        <dbReference type="ARBA" id="ARBA00010973"/>
    </source>
</evidence>
<comment type="catalytic activity">
    <reaction evidence="21">
        <text>[(1-&gt;4)-N-acetyl-beta-D-glucosaminyl](n) + n H2O = chitosan + n acetate</text>
        <dbReference type="Rhea" id="RHEA:10464"/>
        <dbReference type="Rhea" id="RHEA-COMP:9593"/>
        <dbReference type="Rhea" id="RHEA-COMP:9597"/>
        <dbReference type="ChEBI" id="CHEBI:15377"/>
        <dbReference type="ChEBI" id="CHEBI:17029"/>
        <dbReference type="ChEBI" id="CHEBI:30089"/>
        <dbReference type="ChEBI" id="CHEBI:57704"/>
        <dbReference type="EC" id="3.5.1.41"/>
    </reaction>
    <physiologicalReaction direction="left-to-right" evidence="21">
        <dbReference type="Rhea" id="RHEA:10465"/>
    </physiologicalReaction>
</comment>
<keyword evidence="8" id="KW-0336">GPI-anchor</keyword>
<evidence type="ECO:0000256" key="7">
    <source>
        <dbReference type="ARBA" id="ARBA00022525"/>
    </source>
</evidence>
<evidence type="ECO:0000256" key="1">
    <source>
        <dbReference type="ARBA" id="ARBA00001941"/>
    </source>
</evidence>
<keyword evidence="27" id="KW-1185">Reference proteome</keyword>
<keyword evidence="11" id="KW-0378">Hydrolase</keyword>
<keyword evidence="12" id="KW-0146">Chitin degradation</keyword>
<evidence type="ECO:0000256" key="22">
    <source>
        <dbReference type="SAM" id="MobiDB-lite"/>
    </source>
</evidence>
<dbReference type="Proteomes" id="UP000027195">
    <property type="component" value="Unassembled WGS sequence"/>
</dbReference>
<dbReference type="EMBL" id="KL198067">
    <property type="protein sequence ID" value="KDQ10477.1"/>
    <property type="molecule type" value="Genomic_DNA"/>
</dbReference>
<dbReference type="AlphaFoldDB" id="A0A067MF34"/>
<keyword evidence="14" id="KW-0325">Glycoprotein</keyword>
<dbReference type="GO" id="GO:0006032">
    <property type="term" value="P:chitin catabolic process"/>
    <property type="evidence" value="ECO:0007669"/>
    <property type="project" value="UniProtKB-KW"/>
</dbReference>
<name>A0A067MF34_BOTB1</name>
<keyword evidence="5" id="KW-1003">Cell membrane</keyword>
<dbReference type="OrthoDB" id="407355at2759"/>
<evidence type="ECO:0000256" key="2">
    <source>
        <dbReference type="ARBA" id="ARBA00004191"/>
    </source>
</evidence>
<keyword evidence="23" id="KW-0812">Transmembrane</keyword>